<organism evidence="2 3">
    <name type="scientific">Pyricularia grisea</name>
    <name type="common">Crabgrass-specific blast fungus</name>
    <name type="synonym">Magnaporthe grisea</name>
    <dbReference type="NCBI Taxonomy" id="148305"/>
    <lineage>
        <taxon>Eukaryota</taxon>
        <taxon>Fungi</taxon>
        <taxon>Dikarya</taxon>
        <taxon>Ascomycota</taxon>
        <taxon>Pezizomycotina</taxon>
        <taxon>Sordariomycetes</taxon>
        <taxon>Sordariomycetidae</taxon>
        <taxon>Magnaporthales</taxon>
        <taxon>Pyriculariaceae</taxon>
        <taxon>Pyricularia</taxon>
    </lineage>
</organism>
<reference evidence="3" key="3">
    <citation type="submission" date="2025-08" db="UniProtKB">
        <authorList>
            <consortium name="RefSeq"/>
        </authorList>
    </citation>
    <scope>IDENTIFICATION</scope>
    <source>
        <strain evidence="3">NI907</strain>
    </source>
</reference>
<evidence type="ECO:0000313" key="3">
    <source>
        <dbReference type="RefSeq" id="XP_030984507.1"/>
    </source>
</evidence>
<reference evidence="3" key="1">
    <citation type="journal article" date="2019" name="Mol. Biol. Evol.">
        <title>Blast fungal genomes show frequent chromosomal changes, gene gains and losses, and effector gene turnover.</title>
        <authorList>
            <person name="Gomez Luciano L.B."/>
            <person name="Jason Tsai I."/>
            <person name="Chuma I."/>
            <person name="Tosa Y."/>
            <person name="Chen Y.H."/>
            <person name="Li J.Y."/>
            <person name="Li M.Y."/>
            <person name="Jade Lu M.Y."/>
            <person name="Nakayashiki H."/>
            <person name="Li W.H."/>
        </authorList>
    </citation>
    <scope>NUCLEOTIDE SEQUENCE</scope>
    <source>
        <strain evidence="3">NI907</strain>
    </source>
</reference>
<evidence type="ECO:0000256" key="1">
    <source>
        <dbReference type="SAM" id="MobiDB-lite"/>
    </source>
</evidence>
<feature type="compositionally biased region" description="Basic and acidic residues" evidence="1">
    <location>
        <begin position="214"/>
        <end position="233"/>
    </location>
</feature>
<sequence length="270" mass="28881">MSSRLLSMKFMQRGIANSSTASSPTTPRAEDTTHASKRRKSEGPLSPALNRGQAAGSAKLDEKAVKAAIAEEERKRQAAIAKQAAESGDTHWVLDFPAASPSSASSKSKAPLRVVQVGFAQIDTADKGENEEYAGPSPSGAQIRRFNMKAKNSTKDTKIESEQDVDMGSESGSEDSEDSESNDSSTPSTPYTAGGSDIRGRQSGSQDSKRKRGRSETSARRNSERTKAHEFSAKRRKKNVKLNMPLSISSANPPAHSPSSKRRSLGKGGR</sequence>
<feature type="region of interest" description="Disordered" evidence="1">
    <location>
        <begin position="1"/>
        <end position="62"/>
    </location>
</feature>
<protein>
    <submittedName>
        <fullName evidence="3">Uncharacterized protein</fullName>
    </submittedName>
</protein>
<feature type="compositionally biased region" description="Low complexity" evidence="1">
    <location>
        <begin position="97"/>
        <end position="111"/>
    </location>
</feature>
<feature type="compositionally biased region" description="Basic residues" evidence="1">
    <location>
        <begin position="259"/>
        <end position="270"/>
    </location>
</feature>
<dbReference type="KEGG" id="pgri:PgNI_03220"/>
<feature type="compositionally biased region" description="Acidic residues" evidence="1">
    <location>
        <begin position="162"/>
        <end position="181"/>
    </location>
</feature>
<feature type="region of interest" description="Disordered" evidence="1">
    <location>
        <begin position="94"/>
        <end position="113"/>
    </location>
</feature>
<dbReference type="Proteomes" id="UP000515153">
    <property type="component" value="Unplaced"/>
</dbReference>
<dbReference type="RefSeq" id="XP_030984507.1">
    <property type="nucleotide sequence ID" value="XM_031123275.1"/>
</dbReference>
<keyword evidence="2" id="KW-1185">Reference proteome</keyword>
<name>A0A6P8BBE4_PYRGI</name>
<evidence type="ECO:0000313" key="2">
    <source>
        <dbReference type="Proteomes" id="UP000515153"/>
    </source>
</evidence>
<feature type="compositionally biased region" description="Low complexity" evidence="1">
    <location>
        <begin position="18"/>
        <end position="27"/>
    </location>
</feature>
<feature type="region of interest" description="Disordered" evidence="1">
    <location>
        <begin position="123"/>
        <end position="270"/>
    </location>
</feature>
<accession>A0A6P8BBE4</accession>
<feature type="compositionally biased region" description="Low complexity" evidence="1">
    <location>
        <begin position="247"/>
        <end position="258"/>
    </location>
</feature>
<gene>
    <name evidence="3" type="ORF">PgNI_03220</name>
</gene>
<dbReference type="AlphaFoldDB" id="A0A6P8BBE4"/>
<proteinExistence type="predicted"/>
<reference evidence="3" key="2">
    <citation type="submission" date="2019-10" db="EMBL/GenBank/DDBJ databases">
        <authorList>
            <consortium name="NCBI Genome Project"/>
        </authorList>
    </citation>
    <scope>NUCLEOTIDE SEQUENCE</scope>
    <source>
        <strain evidence="3">NI907</strain>
    </source>
</reference>
<dbReference type="GeneID" id="41958185"/>